<evidence type="ECO:0000256" key="1">
    <source>
        <dbReference type="SAM" id="MobiDB-lite"/>
    </source>
</evidence>
<protein>
    <submittedName>
        <fullName evidence="2">Uncharacterized protein</fullName>
    </submittedName>
</protein>
<gene>
    <name evidence="2" type="ORF">Tcan_12377</name>
</gene>
<sequence length="115" mass="12965">MRYPKHSWRSLPKNPEQTTSNKVNKVNLDKVRKVQPISTTCERKLPDKKKLLAGMPTYSPIDCKQVQSNSHKASLISEWLRRNVARSALTPDAVLLNPICTCGILAILTDIQIVD</sequence>
<accession>A0A0B2VVT9</accession>
<dbReference type="EMBL" id="JPKZ01000732">
    <property type="protein sequence ID" value="KHN85743.1"/>
    <property type="molecule type" value="Genomic_DNA"/>
</dbReference>
<dbReference type="Proteomes" id="UP000031036">
    <property type="component" value="Unassembled WGS sequence"/>
</dbReference>
<proteinExistence type="predicted"/>
<name>A0A0B2VVT9_TOXCA</name>
<feature type="region of interest" description="Disordered" evidence="1">
    <location>
        <begin position="1"/>
        <end position="21"/>
    </location>
</feature>
<keyword evidence="3" id="KW-1185">Reference proteome</keyword>
<dbReference type="AlphaFoldDB" id="A0A0B2VVT9"/>
<comment type="caution">
    <text evidence="2">The sequence shown here is derived from an EMBL/GenBank/DDBJ whole genome shotgun (WGS) entry which is preliminary data.</text>
</comment>
<organism evidence="2 3">
    <name type="scientific">Toxocara canis</name>
    <name type="common">Canine roundworm</name>
    <dbReference type="NCBI Taxonomy" id="6265"/>
    <lineage>
        <taxon>Eukaryota</taxon>
        <taxon>Metazoa</taxon>
        <taxon>Ecdysozoa</taxon>
        <taxon>Nematoda</taxon>
        <taxon>Chromadorea</taxon>
        <taxon>Rhabditida</taxon>
        <taxon>Spirurina</taxon>
        <taxon>Ascaridomorpha</taxon>
        <taxon>Ascaridoidea</taxon>
        <taxon>Toxocaridae</taxon>
        <taxon>Toxocara</taxon>
    </lineage>
</organism>
<reference evidence="2 3" key="1">
    <citation type="submission" date="2014-11" db="EMBL/GenBank/DDBJ databases">
        <title>Genetic blueprint of the zoonotic pathogen Toxocara canis.</title>
        <authorList>
            <person name="Zhu X.-Q."/>
            <person name="Korhonen P.K."/>
            <person name="Cai H."/>
            <person name="Young N.D."/>
            <person name="Nejsum P."/>
            <person name="von Samson-Himmelstjerna G."/>
            <person name="Boag P.R."/>
            <person name="Tan P."/>
            <person name="Li Q."/>
            <person name="Min J."/>
            <person name="Yang Y."/>
            <person name="Wang X."/>
            <person name="Fang X."/>
            <person name="Hall R.S."/>
            <person name="Hofmann A."/>
            <person name="Sternberg P.W."/>
            <person name="Jex A.R."/>
            <person name="Gasser R.B."/>
        </authorList>
    </citation>
    <scope>NUCLEOTIDE SEQUENCE [LARGE SCALE GENOMIC DNA]</scope>
    <source>
        <strain evidence="2">PN_DK_2014</strain>
    </source>
</reference>
<evidence type="ECO:0000313" key="3">
    <source>
        <dbReference type="Proteomes" id="UP000031036"/>
    </source>
</evidence>
<evidence type="ECO:0000313" key="2">
    <source>
        <dbReference type="EMBL" id="KHN85743.1"/>
    </source>
</evidence>